<name>A0ABQ5EAA3_9ASTR</name>
<dbReference type="InterPro" id="IPR011992">
    <property type="entry name" value="EF-hand-dom_pair"/>
</dbReference>
<dbReference type="EMBL" id="BQNB010016100">
    <property type="protein sequence ID" value="GJT47803.1"/>
    <property type="molecule type" value="Genomic_DNA"/>
</dbReference>
<sequence length="172" mass="18854">MWSISLFLQELNEYGKKKFDSEGKEEAKIGTEISFDLTILKRGKLKDNGGLSKWAFDFVMGKISISDIKNIAKELGVHFTDAEIHAMVEEADRDGVHLGDFSRIIVGFYSINGLKSGKVEVHDNAVVGSQSILLPGSVVENDVILGVLLVAPIDSIIKRGGVYMRSVTPVMI</sequence>
<dbReference type="InterPro" id="IPR011004">
    <property type="entry name" value="Trimer_LpxA-like_sf"/>
</dbReference>
<keyword evidence="2" id="KW-1185">Reference proteome</keyword>
<evidence type="ECO:0000313" key="1">
    <source>
        <dbReference type="EMBL" id="GJT47803.1"/>
    </source>
</evidence>
<organism evidence="1 2">
    <name type="scientific">Tanacetum coccineum</name>
    <dbReference type="NCBI Taxonomy" id="301880"/>
    <lineage>
        <taxon>Eukaryota</taxon>
        <taxon>Viridiplantae</taxon>
        <taxon>Streptophyta</taxon>
        <taxon>Embryophyta</taxon>
        <taxon>Tracheophyta</taxon>
        <taxon>Spermatophyta</taxon>
        <taxon>Magnoliopsida</taxon>
        <taxon>eudicotyledons</taxon>
        <taxon>Gunneridae</taxon>
        <taxon>Pentapetalae</taxon>
        <taxon>asterids</taxon>
        <taxon>campanulids</taxon>
        <taxon>Asterales</taxon>
        <taxon>Asteraceae</taxon>
        <taxon>Asteroideae</taxon>
        <taxon>Anthemideae</taxon>
        <taxon>Anthemidinae</taxon>
        <taxon>Tanacetum</taxon>
    </lineage>
</organism>
<accession>A0ABQ5EAA3</accession>
<evidence type="ECO:0000313" key="2">
    <source>
        <dbReference type="Proteomes" id="UP001151760"/>
    </source>
</evidence>
<reference evidence="1" key="2">
    <citation type="submission" date="2022-01" db="EMBL/GenBank/DDBJ databases">
        <authorList>
            <person name="Yamashiro T."/>
            <person name="Shiraishi A."/>
            <person name="Satake H."/>
            <person name="Nakayama K."/>
        </authorList>
    </citation>
    <scope>NUCLEOTIDE SEQUENCE</scope>
</reference>
<proteinExistence type="predicted"/>
<gene>
    <name evidence="1" type="ORF">Tco_0973960</name>
</gene>
<dbReference type="SUPFAM" id="SSF47473">
    <property type="entry name" value="EF-hand"/>
    <property type="match status" value="1"/>
</dbReference>
<protein>
    <submittedName>
        <fullName evidence="1">AMP-dependent synthetase/ligase</fullName>
    </submittedName>
</protein>
<dbReference type="Proteomes" id="UP001151760">
    <property type="component" value="Unassembled WGS sequence"/>
</dbReference>
<comment type="caution">
    <text evidence="1">The sequence shown here is derived from an EMBL/GenBank/DDBJ whole genome shotgun (WGS) entry which is preliminary data.</text>
</comment>
<dbReference type="SUPFAM" id="SSF51161">
    <property type="entry name" value="Trimeric LpxA-like enzymes"/>
    <property type="match status" value="1"/>
</dbReference>
<dbReference type="Gene3D" id="1.10.238.10">
    <property type="entry name" value="EF-hand"/>
    <property type="match status" value="1"/>
</dbReference>
<reference evidence="1" key="1">
    <citation type="journal article" date="2022" name="Int. J. Mol. Sci.">
        <title>Draft Genome of Tanacetum Coccineum: Genomic Comparison of Closely Related Tanacetum-Family Plants.</title>
        <authorList>
            <person name="Yamashiro T."/>
            <person name="Shiraishi A."/>
            <person name="Nakayama K."/>
            <person name="Satake H."/>
        </authorList>
    </citation>
    <scope>NUCLEOTIDE SEQUENCE</scope>
</reference>